<evidence type="ECO:0000313" key="3">
    <source>
        <dbReference type="EMBL" id="EEF61627.1"/>
    </source>
</evidence>
<feature type="transmembrane region" description="Helical" evidence="1">
    <location>
        <begin position="193"/>
        <end position="212"/>
    </location>
</feature>
<dbReference type="SUPFAM" id="SSF81296">
    <property type="entry name" value="E set domains"/>
    <property type="match status" value="1"/>
</dbReference>
<feature type="domain" description="Oxidoreductase molybdopterin-binding" evidence="2">
    <location>
        <begin position="268"/>
        <end position="417"/>
    </location>
</feature>
<protein>
    <submittedName>
        <fullName evidence="3">Oxidoreductase molybdopterin binding</fullName>
    </submittedName>
</protein>
<keyword evidence="1" id="KW-1133">Transmembrane helix</keyword>
<dbReference type="AlphaFoldDB" id="B9XEB3"/>
<reference evidence="3 4" key="1">
    <citation type="journal article" date="2011" name="J. Bacteriol.">
        <title>Genome sequence of 'Pedosphaera parvula' Ellin514, an aerobic Verrucomicrobial isolate from pasture soil.</title>
        <authorList>
            <person name="Kant R."/>
            <person name="van Passel M.W."/>
            <person name="Sangwan P."/>
            <person name="Palva A."/>
            <person name="Lucas S."/>
            <person name="Copeland A."/>
            <person name="Lapidus A."/>
            <person name="Glavina Del Rio T."/>
            <person name="Dalin E."/>
            <person name="Tice H."/>
            <person name="Bruce D."/>
            <person name="Goodwin L."/>
            <person name="Pitluck S."/>
            <person name="Chertkov O."/>
            <person name="Larimer F.W."/>
            <person name="Land M.L."/>
            <person name="Hauser L."/>
            <person name="Brettin T.S."/>
            <person name="Detter J.C."/>
            <person name="Han S."/>
            <person name="de Vos W.M."/>
            <person name="Janssen P.H."/>
            <person name="Smidt H."/>
        </authorList>
    </citation>
    <scope>NUCLEOTIDE SEQUENCE [LARGE SCALE GENOMIC DNA]</scope>
    <source>
        <strain evidence="3 4">Ellin514</strain>
    </source>
</reference>
<dbReference type="InterPro" id="IPR036374">
    <property type="entry name" value="OxRdtase_Mopterin-bd_sf"/>
</dbReference>
<dbReference type="Proteomes" id="UP000003688">
    <property type="component" value="Unassembled WGS sequence"/>
</dbReference>
<feature type="transmembrane region" description="Helical" evidence="1">
    <location>
        <begin position="12"/>
        <end position="31"/>
    </location>
</feature>
<dbReference type="STRING" id="320771.Cflav_PD4667"/>
<organism evidence="3 4">
    <name type="scientific">Pedosphaera parvula (strain Ellin514)</name>
    <dbReference type="NCBI Taxonomy" id="320771"/>
    <lineage>
        <taxon>Bacteria</taxon>
        <taxon>Pseudomonadati</taxon>
        <taxon>Verrucomicrobiota</taxon>
        <taxon>Pedosphaerae</taxon>
        <taxon>Pedosphaerales</taxon>
        <taxon>Pedosphaeraceae</taxon>
        <taxon>Pedosphaera</taxon>
    </lineage>
</organism>
<sequence precursor="true">MKSLKRPGVLTGLLVGLMLTLAITVIFYVGWKVLGLPFVPFDIFDWMTRVLPGQVIASGIDAMVKVIRSLNLGPTATTAKLAEQGMAVGGMLFAGAIVGAIFFAVERALHGRNASVAGPVFGLAAGIPIMLLSLHLNKAPEIPPWISAIWILLVFLAWGVAIARANQRLFATAHITEDSAEQALVKRIDRRRFLVRLGGATALITVTGAMVGRLSRTGARQSAVQRESLWSSNHPLPNADAEVKSVPGTRPEFTPLERHYRIDINTTPPTIDESQWRLKIKGLMEKPLELTLNEIRSYEPMHQFITLACISNPVGGDLIGTTRWTGVSLQKLLPTWQLRPNATHLKIHGADGFYEVVSLETIKADERVMLAYAWDGVPLLAEHGFPLRIYVPNTYGMKLPKWIESIEAIDHWEPGYWVTRGWDKAAQMKATSVIDTVGVNMNIVGADARTVVPIGGIAHAGSRGISKVEVQVDDGPWQEAALRKPLSKLTWVIWRYEWPFQRGKHTFTVRCFDGTGAMQSPIPTPMEPDGAAGLHSKTQMF</sequence>
<accession>B9XEB3</accession>
<dbReference type="OrthoDB" id="9778777at2"/>
<feature type="transmembrane region" description="Helical" evidence="1">
    <location>
        <begin position="142"/>
        <end position="163"/>
    </location>
</feature>
<name>B9XEB3_PEDPL</name>
<feature type="transmembrane region" description="Helical" evidence="1">
    <location>
        <begin position="86"/>
        <end position="105"/>
    </location>
</feature>
<gene>
    <name evidence="3" type="ORF">Cflav_PD4667</name>
</gene>
<dbReference type="SUPFAM" id="SSF56524">
    <property type="entry name" value="Oxidoreductase molybdopterin-binding domain"/>
    <property type="match status" value="1"/>
</dbReference>
<evidence type="ECO:0000256" key="1">
    <source>
        <dbReference type="SAM" id="Phobius"/>
    </source>
</evidence>
<dbReference type="GO" id="GO:0006790">
    <property type="term" value="P:sulfur compound metabolic process"/>
    <property type="evidence" value="ECO:0007669"/>
    <property type="project" value="TreeGrafter"/>
</dbReference>
<feature type="transmembrane region" description="Helical" evidence="1">
    <location>
        <begin position="117"/>
        <end position="136"/>
    </location>
</feature>
<dbReference type="GO" id="GO:0008482">
    <property type="term" value="F:sulfite oxidase activity"/>
    <property type="evidence" value="ECO:0007669"/>
    <property type="project" value="TreeGrafter"/>
</dbReference>
<keyword evidence="4" id="KW-1185">Reference proteome</keyword>
<dbReference type="Gene3D" id="2.60.40.650">
    <property type="match status" value="1"/>
</dbReference>
<dbReference type="PANTHER" id="PTHR19372">
    <property type="entry name" value="SULFITE REDUCTASE"/>
    <property type="match status" value="1"/>
</dbReference>
<comment type="caution">
    <text evidence="3">The sequence shown here is derived from an EMBL/GenBank/DDBJ whole genome shotgun (WGS) entry which is preliminary data.</text>
</comment>
<dbReference type="Gene3D" id="3.90.420.10">
    <property type="entry name" value="Oxidoreductase, molybdopterin-binding domain"/>
    <property type="match status" value="1"/>
</dbReference>
<evidence type="ECO:0000313" key="4">
    <source>
        <dbReference type="Proteomes" id="UP000003688"/>
    </source>
</evidence>
<dbReference type="RefSeq" id="WP_007414161.1">
    <property type="nucleotide sequence ID" value="NZ_ABOX02000008.1"/>
</dbReference>
<dbReference type="InterPro" id="IPR000572">
    <property type="entry name" value="OxRdtase_Mopterin-bd_dom"/>
</dbReference>
<dbReference type="PANTHER" id="PTHR19372:SF7">
    <property type="entry name" value="SULFITE OXIDASE, MITOCHONDRIAL"/>
    <property type="match status" value="1"/>
</dbReference>
<keyword evidence="1" id="KW-0812">Transmembrane</keyword>
<keyword evidence="1" id="KW-0472">Membrane</keyword>
<dbReference type="InterPro" id="IPR014756">
    <property type="entry name" value="Ig_E-set"/>
</dbReference>
<dbReference type="GO" id="GO:0020037">
    <property type="term" value="F:heme binding"/>
    <property type="evidence" value="ECO:0007669"/>
    <property type="project" value="TreeGrafter"/>
</dbReference>
<dbReference type="GO" id="GO:0043546">
    <property type="term" value="F:molybdopterin cofactor binding"/>
    <property type="evidence" value="ECO:0007669"/>
    <property type="project" value="TreeGrafter"/>
</dbReference>
<dbReference type="Pfam" id="PF00174">
    <property type="entry name" value="Oxidored_molyb"/>
    <property type="match status" value="1"/>
</dbReference>
<proteinExistence type="predicted"/>
<dbReference type="EMBL" id="ABOX02000008">
    <property type="protein sequence ID" value="EEF61627.1"/>
    <property type="molecule type" value="Genomic_DNA"/>
</dbReference>
<evidence type="ECO:0000259" key="2">
    <source>
        <dbReference type="Pfam" id="PF00174"/>
    </source>
</evidence>